<feature type="non-terminal residue" evidence="1">
    <location>
        <position position="1"/>
    </location>
</feature>
<gene>
    <name evidence="1" type="ORF">TPC1_13304</name>
</gene>
<organism evidence="1">
    <name type="scientific">Trepomonas sp. PC1</name>
    <dbReference type="NCBI Taxonomy" id="1076344"/>
    <lineage>
        <taxon>Eukaryota</taxon>
        <taxon>Metamonada</taxon>
        <taxon>Diplomonadida</taxon>
        <taxon>Hexamitidae</taxon>
        <taxon>Hexamitinae</taxon>
        <taxon>Trepomonas</taxon>
    </lineage>
</organism>
<sequence length="822" mass="94627">QKANNLILSKYQYDKKAIADSLIVIAIDISGSTCCQEYSIIAQTILKQFPSKQIYKILLWHTKVQEQSINQAEIFLQKDQCGGGTDPTCVAQWCVSNNFKGTLVLVTDSLIFAEDVERCNIILKKHIFEHVICHLIPTWGNINLSVVCPFTRFSTHEVIQHGDMNGNISENYFVKYRDQQLIQEINQISTEEQFNGNYDSIEKGIIARTMGVEEDIEMRIALLQMQKRVVGNHQEKESVQAGKSMYDALQQHDWKLAEEKVVEMCLFQQPMIEFNKKFQTLLNMTQGALKNLFLHNEIASWKALCATNQKVVDVTKVEGIVENQYEKKFQQQKEEFICPVTLSDEVGQNIVIMLKNNKCLLDELEKPVVDQLIEQPLSLLIQSKKMKEVRDKLIQYFDHPISLEGLQGIINMNDKDKIDLKSPITNTKIIPGGICVGCSEQHARASDWSIREMISYGKQLGNVDLWYIAIYFTLEQAKPPHLQNQVQSLYNHLIWRLAHRTSYASLSGLATTLTTRVPLGAAIWFCYGGGYAQNKVMPNREAFRMHTRYLDVLQKLCKLQQFSISKRAKQHLKKTDVLLQLLAQSKRHGWVDIKARINALHQNSIDVVIRGKIRMVMIDGIADEKRVQEVYKTLPESYQRVSIAELIAMSNMVNANLSAGDVGISDQFQPQLPQQIVNWPEESQIRHPVEIVVATARPRAQFGHRTWRDKVLETYNVEPEKMISSSKLYMEYVTKYQEWPTFDELVWFMKDKVNRPAGIKIKKGKEYQIMEHIETLPSSIKQIVEQEIENFAPVRDKITPQQAAAKYKMSVDIEIRKKMEQK</sequence>
<name>A0A146KFF0_9EUKA</name>
<protein>
    <submittedName>
        <fullName evidence="1">Uncharacterized protein</fullName>
    </submittedName>
</protein>
<accession>A0A146KFF0</accession>
<dbReference type="AlphaFoldDB" id="A0A146KFF0"/>
<evidence type="ECO:0000313" key="1">
    <source>
        <dbReference type="EMBL" id="JAP94151.1"/>
    </source>
</evidence>
<reference evidence="1" key="1">
    <citation type="submission" date="2015-07" db="EMBL/GenBank/DDBJ databases">
        <title>Adaptation to a free-living lifestyle via gene acquisitions in the diplomonad Trepomonas sp. PC1.</title>
        <authorList>
            <person name="Xu F."/>
            <person name="Jerlstrom-Hultqvist J."/>
            <person name="Kolisko M."/>
            <person name="Simpson A.G.B."/>
            <person name="Roger A.J."/>
            <person name="Svard S.G."/>
            <person name="Andersson J.O."/>
        </authorList>
    </citation>
    <scope>NUCLEOTIDE SEQUENCE</scope>
    <source>
        <strain evidence="1">PC1</strain>
    </source>
</reference>
<proteinExistence type="predicted"/>
<dbReference type="EMBL" id="GDID01002455">
    <property type="protein sequence ID" value="JAP94151.1"/>
    <property type="molecule type" value="Transcribed_RNA"/>
</dbReference>